<comment type="subunit">
    <text evidence="5">Heterotetramer; composed of 2 small (MOCS2A) and 2 large (MOCS2B) subunits.</text>
</comment>
<evidence type="ECO:0000256" key="3">
    <source>
        <dbReference type="ARBA" id="ARBA00022741"/>
    </source>
</evidence>
<dbReference type="Proteomes" id="UP000230233">
    <property type="component" value="Chromosome III"/>
</dbReference>
<dbReference type="PANTHER" id="PTHR33359:SF1">
    <property type="entry name" value="MOLYBDOPTERIN SYNTHASE SULFUR CARRIER SUBUNIT"/>
    <property type="match status" value="1"/>
</dbReference>
<accession>A0A2G5UII0</accession>
<keyword evidence="1 5" id="KW-0963">Cytoplasm</keyword>
<evidence type="ECO:0000256" key="1">
    <source>
        <dbReference type="ARBA" id="ARBA00022490"/>
    </source>
</evidence>
<comment type="similarity">
    <text evidence="5">Belongs to the MoaD family. MOCS2A subfamily.</text>
</comment>
<keyword evidence="3 5" id="KW-0547">Nucleotide-binding</keyword>
<dbReference type="InterPro" id="IPR003749">
    <property type="entry name" value="ThiS/MoaD-like"/>
</dbReference>
<dbReference type="GO" id="GO:0030366">
    <property type="term" value="F:molybdopterin synthase activity"/>
    <property type="evidence" value="ECO:0007669"/>
    <property type="project" value="UniProtKB-UniRule"/>
</dbReference>
<dbReference type="AlphaFoldDB" id="A0A2G5UII0"/>
<comment type="caution">
    <text evidence="6">The sequence shown here is derived from an EMBL/GenBank/DDBJ whole genome shotgun (WGS) entry which is preliminary data.</text>
</comment>
<evidence type="ECO:0000313" key="6">
    <source>
        <dbReference type="EMBL" id="PIC39357.1"/>
    </source>
</evidence>
<comment type="PTM">
    <text evidence="5">C-terminal thiocarboxylation occurs in 2 steps, it is first acyl-adenylated (-COAMP) via the hesA/moeB/thiF part of MOCS3, then thiocarboxylated (-COSH) via the rhodanese domain of MOCS3.</text>
</comment>
<dbReference type="GO" id="GO:1990133">
    <property type="term" value="C:molybdopterin adenylyltransferase complex"/>
    <property type="evidence" value="ECO:0007669"/>
    <property type="project" value="TreeGrafter"/>
</dbReference>
<dbReference type="UniPathway" id="UPA00344"/>
<evidence type="ECO:0000313" key="7">
    <source>
        <dbReference type="Proteomes" id="UP000230233"/>
    </source>
</evidence>
<reference evidence="7" key="1">
    <citation type="submission" date="2017-10" db="EMBL/GenBank/DDBJ databases">
        <title>Rapid genome shrinkage in a self-fertile nematode reveals novel sperm competition proteins.</title>
        <authorList>
            <person name="Yin D."/>
            <person name="Schwarz E.M."/>
            <person name="Thomas C.G."/>
            <person name="Felde R.L."/>
            <person name="Korf I.F."/>
            <person name="Cutter A.D."/>
            <person name="Schartner C.M."/>
            <person name="Ralston E.J."/>
            <person name="Meyer B.J."/>
            <person name="Haag E.S."/>
        </authorList>
    </citation>
    <scope>NUCLEOTIDE SEQUENCE [LARGE SCALE GENOMIC DNA]</scope>
    <source>
        <strain evidence="7">JU1422</strain>
    </source>
</reference>
<dbReference type="EMBL" id="PDUG01000003">
    <property type="protein sequence ID" value="PIC39357.1"/>
    <property type="molecule type" value="Genomic_DNA"/>
</dbReference>
<keyword evidence="4 5" id="KW-0501">Molybdenum cofactor biosynthesis</keyword>
<keyword evidence="2 5" id="KW-0597">Phosphoprotein</keyword>
<dbReference type="SUPFAM" id="SSF54285">
    <property type="entry name" value="MoaD/ThiS"/>
    <property type="match status" value="1"/>
</dbReference>
<organism evidence="6 7">
    <name type="scientific">Caenorhabditis nigoni</name>
    <dbReference type="NCBI Taxonomy" id="1611254"/>
    <lineage>
        <taxon>Eukaryota</taxon>
        <taxon>Metazoa</taxon>
        <taxon>Ecdysozoa</taxon>
        <taxon>Nematoda</taxon>
        <taxon>Chromadorea</taxon>
        <taxon>Rhabditida</taxon>
        <taxon>Rhabditina</taxon>
        <taxon>Rhabditomorpha</taxon>
        <taxon>Rhabditoidea</taxon>
        <taxon>Rhabditidae</taxon>
        <taxon>Peloderinae</taxon>
        <taxon>Caenorhabditis</taxon>
    </lineage>
</organism>
<gene>
    <name evidence="6" type="primary">Cni-K10D2.7</name>
    <name evidence="6" type="synonym">Cnig_chr_III.g11072</name>
    <name evidence="6" type="ORF">B9Z55_011072</name>
</gene>
<protein>
    <recommendedName>
        <fullName evidence="5">Molybdopterin synthase sulfur carrier subunit</fullName>
    </recommendedName>
    <alternativeName>
        <fullName evidence="5">Molybdenum cofactor synthesis protein 2 small subunit</fullName>
    </alternativeName>
    <alternativeName>
        <fullName evidence="5">Molybdenum cofactor synthesis protein 2A</fullName>
        <shortName evidence="5">MOCS2A</shortName>
    </alternativeName>
    <alternativeName>
        <fullName evidence="5">Sulfur carrier protein MOCS2A</fullName>
    </alternativeName>
</protein>
<proteinExistence type="inferred from homology"/>
<dbReference type="InterPro" id="IPR012675">
    <property type="entry name" value="Beta-grasp_dom_sf"/>
</dbReference>
<dbReference type="STRING" id="1611254.A0A2G5UII0"/>
<comment type="function">
    <text evidence="5">Acts as a sulfur carrier required for molybdopterin biosynthesis. Component of the molybdopterin synthase complex that catalyzes the conversion of precursor Z into molybdopterin by mediating the incorporation of 2 sulfur atoms into precursor Z to generate a dithiolene group. In the complex, serves as sulfur donor by being thiocarboxylated (-COSH) at its C-terminus by MOCS3. After interaction with MOCS2B, the sulfur is then transferred to precursor Z to form molybdopterin.</text>
</comment>
<feature type="modified residue" description="1-thioglycine; alternate" evidence="5">
    <location>
        <position position="94"/>
    </location>
</feature>
<evidence type="ECO:0000256" key="2">
    <source>
        <dbReference type="ARBA" id="ARBA00022553"/>
    </source>
</evidence>
<dbReference type="GO" id="GO:1990140">
    <property type="term" value="C:molybdopterin synthase complex"/>
    <property type="evidence" value="ECO:0007669"/>
    <property type="project" value="UniProtKB-UniRule"/>
</dbReference>
<dbReference type="OrthoDB" id="5531344at2759"/>
<dbReference type="InterPro" id="IPR016155">
    <property type="entry name" value="Mopterin_synth/thiamin_S_b"/>
</dbReference>
<evidence type="ECO:0000256" key="4">
    <source>
        <dbReference type="ARBA" id="ARBA00023150"/>
    </source>
</evidence>
<dbReference type="Gene3D" id="3.10.20.30">
    <property type="match status" value="1"/>
</dbReference>
<dbReference type="GO" id="GO:0000166">
    <property type="term" value="F:nucleotide binding"/>
    <property type="evidence" value="ECO:0007669"/>
    <property type="project" value="UniProtKB-KW"/>
</dbReference>
<evidence type="ECO:0000256" key="5">
    <source>
        <dbReference type="HAMAP-Rule" id="MF_03051"/>
    </source>
</evidence>
<dbReference type="HAMAP" id="MF_03051">
    <property type="entry name" value="MOCS2A"/>
    <property type="match status" value="1"/>
</dbReference>
<sequence length="94" mass="10845">MVSVKVLFFGEAFQLVGKREETVEFPAETDYEELRRIILEVEKVIFKVFQKYPALSKIEKVMMLAVDQEYANPGDRFELERFTEIAVIPPLSGG</sequence>
<dbReference type="PANTHER" id="PTHR33359">
    <property type="entry name" value="MOLYBDOPTERIN SYNTHASE SULFUR CARRIER SUBUNIT"/>
    <property type="match status" value="1"/>
</dbReference>
<name>A0A2G5UII0_9PELO</name>
<comment type="pathway">
    <text evidence="5">Cofactor biosynthesis; molybdopterin biosynthesis.</text>
</comment>
<feature type="modified residue" description="Glycyl adenylate; alternate" evidence="5">
    <location>
        <position position="94"/>
    </location>
</feature>
<dbReference type="InterPro" id="IPR044672">
    <property type="entry name" value="MOCS2A"/>
</dbReference>
<dbReference type="CDD" id="cd00754">
    <property type="entry name" value="Ubl_MoaD"/>
    <property type="match status" value="1"/>
</dbReference>
<keyword evidence="7" id="KW-1185">Reference proteome</keyword>
<dbReference type="InterPro" id="IPR028887">
    <property type="entry name" value="MOCS2A_euk"/>
</dbReference>
<dbReference type="Pfam" id="PF02597">
    <property type="entry name" value="ThiS"/>
    <property type="match status" value="1"/>
</dbReference>
<comment type="subcellular location">
    <subcellularLocation>
        <location evidence="5">Cytoplasm</location>
    </subcellularLocation>
</comment>
<dbReference type="GO" id="GO:0006777">
    <property type="term" value="P:Mo-molybdopterin cofactor biosynthetic process"/>
    <property type="evidence" value="ECO:0007669"/>
    <property type="project" value="UniProtKB-UniRule"/>
</dbReference>